<sequence>MGLISASLVTMLLVWIAYFVIKKLKSILKQISEVQGPPTWPLIGNLHQFHFKPDEFFEQAQGLAYMLQARGERICRVW</sequence>
<dbReference type="OrthoDB" id="5784482at2759"/>
<evidence type="ECO:0000313" key="2">
    <source>
        <dbReference type="Proteomes" id="UP000276991"/>
    </source>
</evidence>
<evidence type="ECO:0000313" key="1">
    <source>
        <dbReference type="EMBL" id="VBB34551.1"/>
    </source>
</evidence>
<accession>A0A498SLM0</accession>
<dbReference type="STRING" id="6277.A0A498SLM0"/>
<reference evidence="1 2" key="1">
    <citation type="submission" date="2018-08" db="EMBL/GenBank/DDBJ databases">
        <authorList>
            <person name="Laetsch R D."/>
            <person name="Stevens L."/>
            <person name="Kumar S."/>
            <person name="Blaxter L. M."/>
        </authorList>
    </citation>
    <scope>NUCLEOTIDE SEQUENCE [LARGE SCALE GENOMIC DNA]</scope>
</reference>
<proteinExistence type="predicted"/>
<dbReference type="AlphaFoldDB" id="A0A498SLM0"/>
<evidence type="ECO:0008006" key="3">
    <source>
        <dbReference type="Google" id="ProtNLM"/>
    </source>
</evidence>
<dbReference type="Proteomes" id="UP000276991">
    <property type="component" value="Unassembled WGS sequence"/>
</dbReference>
<gene>
    <name evidence="1" type="ORF">NAV_LOCUS9342</name>
</gene>
<keyword evidence="2" id="KW-1185">Reference proteome</keyword>
<name>A0A498SLM0_ACAVI</name>
<dbReference type="EMBL" id="UPTC01003678">
    <property type="protein sequence ID" value="VBB34551.1"/>
    <property type="molecule type" value="Genomic_DNA"/>
</dbReference>
<protein>
    <recommendedName>
        <fullName evidence="3">Cytochrome P450</fullName>
    </recommendedName>
</protein>
<organism evidence="1 2">
    <name type="scientific">Acanthocheilonema viteae</name>
    <name type="common">Filarial nematode worm</name>
    <name type="synonym">Dipetalonema viteae</name>
    <dbReference type="NCBI Taxonomy" id="6277"/>
    <lineage>
        <taxon>Eukaryota</taxon>
        <taxon>Metazoa</taxon>
        <taxon>Ecdysozoa</taxon>
        <taxon>Nematoda</taxon>
        <taxon>Chromadorea</taxon>
        <taxon>Rhabditida</taxon>
        <taxon>Spirurina</taxon>
        <taxon>Spiruromorpha</taxon>
        <taxon>Filarioidea</taxon>
        <taxon>Onchocercidae</taxon>
        <taxon>Acanthocheilonema</taxon>
    </lineage>
</organism>
<feature type="non-terminal residue" evidence="1">
    <location>
        <position position="78"/>
    </location>
</feature>